<sequence length="334" mass="39700">MFSLVDRNDLKIIEGPLRPPFNETPKANLIEGLPDGLLAVIAPVVAYWVYSTLYHIIDVYELAERYRIHPSEEMLRKNTVSLSIVIRDVILQHIIQTVAALIFYQFDPKPTTGYENHTLWGWRHAVPEFIPTWALYVIYWYGLSLLKIAIAFFIIDSWQYMLHRAMHLNKWLYRRFHSRHHKLYVPYAFGALFNDPVEGFLLDTVGTGIASLVTALNPREQIFLYTFSTLKTVDDHCGYAFPFDPFQILFPNNSIYHDIHHQHFGVKYNFSQPFFTIWDKLFDTTYHGVDEYSDKQKKITLEKYKIFLEERRKKNEKRKQEEQNKLKRKDEKQE</sequence>
<keyword evidence="4" id="KW-0472">Membrane</keyword>
<name>A0A1B7SII9_9ASCO</name>
<comment type="subcellular location">
    <subcellularLocation>
        <location evidence="1">Membrane</location>
    </subcellularLocation>
</comment>
<dbReference type="Proteomes" id="UP000788993">
    <property type="component" value="Unassembled WGS sequence"/>
</dbReference>
<reference evidence="5" key="1">
    <citation type="journal article" date="2021" name="Open Biol.">
        <title>Shared evolutionary footprints suggest mitochondrial oxidative damage underlies multiple complex I losses in fungi.</title>
        <authorList>
            <person name="Schikora-Tamarit M.A."/>
            <person name="Marcet-Houben M."/>
            <person name="Nosek J."/>
            <person name="Gabaldon T."/>
        </authorList>
    </citation>
    <scope>NUCLEOTIDE SEQUENCE</scope>
    <source>
        <strain evidence="5">NCAIM Y.01608</strain>
    </source>
</reference>
<proteinExistence type="predicted"/>
<reference evidence="5" key="2">
    <citation type="submission" date="2021-01" db="EMBL/GenBank/DDBJ databases">
        <authorList>
            <person name="Schikora-Tamarit M.A."/>
        </authorList>
    </citation>
    <scope>NUCLEOTIDE SEQUENCE</scope>
    <source>
        <strain evidence="5">NCAIM Y.01608</strain>
    </source>
</reference>
<protein>
    <submittedName>
        <fullName evidence="5">Uncharacterized protein</fullName>
    </submittedName>
</protein>
<evidence type="ECO:0000256" key="2">
    <source>
        <dbReference type="ARBA" id="ARBA00022692"/>
    </source>
</evidence>
<dbReference type="PANTHER" id="PTHR11863">
    <property type="entry name" value="STEROL DESATURASE"/>
    <property type="match status" value="1"/>
</dbReference>
<dbReference type="GO" id="GO:0042284">
    <property type="term" value="F:sphingolipid delta-4 desaturase activity"/>
    <property type="evidence" value="ECO:0007669"/>
    <property type="project" value="EnsemblFungi"/>
</dbReference>
<dbReference type="Pfam" id="PF04116">
    <property type="entry name" value="FA_hydroxylase"/>
    <property type="match status" value="1"/>
</dbReference>
<dbReference type="OrthoDB" id="408954at2759"/>
<dbReference type="GO" id="GO:0102772">
    <property type="term" value="F:sphingolipid C4-monooxygenase activity"/>
    <property type="evidence" value="ECO:0007669"/>
    <property type="project" value="EnsemblFungi"/>
</dbReference>
<dbReference type="GO" id="GO:0005506">
    <property type="term" value="F:iron ion binding"/>
    <property type="evidence" value="ECO:0007669"/>
    <property type="project" value="InterPro"/>
</dbReference>
<evidence type="ECO:0000256" key="1">
    <source>
        <dbReference type="ARBA" id="ARBA00004370"/>
    </source>
</evidence>
<gene>
    <name evidence="5" type="ORF">OGATHE_004431</name>
</gene>
<evidence type="ECO:0000256" key="4">
    <source>
        <dbReference type="ARBA" id="ARBA00023136"/>
    </source>
</evidence>
<keyword evidence="3" id="KW-1133">Transmembrane helix</keyword>
<evidence type="ECO:0000313" key="6">
    <source>
        <dbReference type="Proteomes" id="UP000788993"/>
    </source>
</evidence>
<evidence type="ECO:0000313" key="5">
    <source>
        <dbReference type="EMBL" id="KAH3662855.1"/>
    </source>
</evidence>
<evidence type="ECO:0000256" key="3">
    <source>
        <dbReference type="ARBA" id="ARBA00022989"/>
    </source>
</evidence>
<dbReference type="GO" id="GO:0005789">
    <property type="term" value="C:endoplasmic reticulum membrane"/>
    <property type="evidence" value="ECO:0007669"/>
    <property type="project" value="EnsemblFungi"/>
</dbReference>
<keyword evidence="6" id="KW-1185">Reference proteome</keyword>
<dbReference type="InterPro" id="IPR006694">
    <property type="entry name" value="Fatty_acid_hydroxylase"/>
</dbReference>
<dbReference type="RefSeq" id="XP_018211229.1">
    <property type="nucleotide sequence ID" value="XM_018354151.1"/>
</dbReference>
<dbReference type="GO" id="GO:0051999">
    <property type="term" value="P:mannosyl-inositol phosphorylceramide biosynthetic process"/>
    <property type="evidence" value="ECO:0007669"/>
    <property type="project" value="EnsemblFungi"/>
</dbReference>
<organism evidence="5 6">
    <name type="scientific">Ogataea polymorpha</name>
    <dbReference type="NCBI Taxonomy" id="460523"/>
    <lineage>
        <taxon>Eukaryota</taxon>
        <taxon>Fungi</taxon>
        <taxon>Dikarya</taxon>
        <taxon>Ascomycota</taxon>
        <taxon>Saccharomycotina</taxon>
        <taxon>Pichiomycetes</taxon>
        <taxon>Pichiales</taxon>
        <taxon>Pichiaceae</taxon>
        <taxon>Ogataea</taxon>
    </lineage>
</organism>
<comment type="caution">
    <text evidence="5">The sequence shown here is derived from an EMBL/GenBank/DDBJ whole genome shotgun (WGS) entry which is preliminary data.</text>
</comment>
<accession>A0A1B7SII9</accession>
<dbReference type="InterPro" id="IPR050307">
    <property type="entry name" value="Sterol_Desaturase_Related"/>
</dbReference>
<keyword evidence="2" id="KW-0812">Transmembrane</keyword>
<dbReference type="AlphaFoldDB" id="A0A1B7SII9"/>
<dbReference type="EMBL" id="JAEUBD010001266">
    <property type="protein sequence ID" value="KAH3662855.1"/>
    <property type="molecule type" value="Genomic_DNA"/>
</dbReference>